<sequence length="64" mass="7257">MTTHCNLCFCLAQLIKSLVGDQFIISLHQGLQKIKTMNLQLIFECFQSNDTSSFLPLSSCELFL</sequence>
<dbReference type="AlphaFoldDB" id="A0A6G1QD04"/>
<gene>
    <name evidence="2" type="ORF">EXN66_Car016237</name>
</gene>
<reference evidence="2 3" key="1">
    <citation type="submission" date="2019-02" db="EMBL/GenBank/DDBJ databases">
        <title>Opniocepnalus argus genome.</title>
        <authorList>
            <person name="Zhou C."/>
            <person name="Xiao S."/>
        </authorList>
    </citation>
    <scope>NUCLEOTIDE SEQUENCE [LARGE SCALE GENOMIC DNA]</scope>
    <source>
        <strain evidence="2">OARG1902GOOAL</strain>
        <tissue evidence="2">Muscle</tissue>
    </source>
</reference>
<organism evidence="2 3">
    <name type="scientific">Channa argus</name>
    <name type="common">Northern snakehead</name>
    <name type="synonym">Ophicephalus argus</name>
    <dbReference type="NCBI Taxonomy" id="215402"/>
    <lineage>
        <taxon>Eukaryota</taxon>
        <taxon>Metazoa</taxon>
        <taxon>Chordata</taxon>
        <taxon>Craniata</taxon>
        <taxon>Vertebrata</taxon>
        <taxon>Euteleostomi</taxon>
        <taxon>Actinopterygii</taxon>
        <taxon>Neopterygii</taxon>
        <taxon>Teleostei</taxon>
        <taxon>Neoteleostei</taxon>
        <taxon>Acanthomorphata</taxon>
        <taxon>Anabantaria</taxon>
        <taxon>Anabantiformes</taxon>
        <taxon>Channoidei</taxon>
        <taxon>Channidae</taxon>
        <taxon>Channa</taxon>
    </lineage>
</organism>
<keyword evidence="3" id="KW-1185">Reference proteome</keyword>
<evidence type="ECO:0000313" key="3">
    <source>
        <dbReference type="Proteomes" id="UP000503349"/>
    </source>
</evidence>
<dbReference type="EMBL" id="CM015726">
    <property type="protein sequence ID" value="KAF3700550.1"/>
    <property type="molecule type" value="Genomic_DNA"/>
</dbReference>
<dbReference type="Proteomes" id="UP000503349">
    <property type="component" value="Chromosome 15"/>
</dbReference>
<feature type="signal peptide" evidence="1">
    <location>
        <begin position="1"/>
        <end position="20"/>
    </location>
</feature>
<reference evidence="3" key="2">
    <citation type="submission" date="2019-02" db="EMBL/GenBank/DDBJ databases">
        <title>Opniocepnalus argus Var Kimnra genome.</title>
        <authorList>
            <person name="Zhou C."/>
            <person name="Xiao S."/>
        </authorList>
    </citation>
    <scope>NUCLEOTIDE SEQUENCE [LARGE SCALE GENOMIC DNA]</scope>
</reference>
<evidence type="ECO:0000313" key="2">
    <source>
        <dbReference type="EMBL" id="KAF3700550.1"/>
    </source>
</evidence>
<keyword evidence="1" id="KW-0732">Signal</keyword>
<name>A0A6G1QD04_CHAAH</name>
<evidence type="ECO:0000256" key="1">
    <source>
        <dbReference type="SAM" id="SignalP"/>
    </source>
</evidence>
<protein>
    <submittedName>
        <fullName evidence="2">Uncharacterized protein</fullName>
    </submittedName>
</protein>
<accession>A0A6G1QD04</accession>
<proteinExistence type="predicted"/>
<feature type="chain" id="PRO_5026145579" evidence="1">
    <location>
        <begin position="21"/>
        <end position="64"/>
    </location>
</feature>